<keyword evidence="3" id="KW-0804">Transcription</keyword>
<feature type="DNA-binding region" description="H-T-H motif" evidence="4">
    <location>
        <begin position="42"/>
        <end position="61"/>
    </location>
</feature>
<dbReference type="PANTHER" id="PTHR30055">
    <property type="entry name" value="HTH-TYPE TRANSCRIPTIONAL REGULATOR RUTR"/>
    <property type="match status" value="1"/>
</dbReference>
<gene>
    <name evidence="7" type="ORF">GCM10010269_77470</name>
</gene>
<dbReference type="PRINTS" id="PR00455">
    <property type="entry name" value="HTHTETR"/>
</dbReference>
<name>A0A918GAJ9_9ACTN</name>
<keyword evidence="1" id="KW-0805">Transcription regulation</keyword>
<comment type="caution">
    <text evidence="7">The sequence shown here is derived from an EMBL/GenBank/DDBJ whole genome shotgun (WGS) entry which is preliminary data.</text>
</comment>
<dbReference type="InterPro" id="IPR050109">
    <property type="entry name" value="HTH-type_TetR-like_transc_reg"/>
</dbReference>
<dbReference type="Pfam" id="PF17932">
    <property type="entry name" value="TetR_C_24"/>
    <property type="match status" value="1"/>
</dbReference>
<evidence type="ECO:0000256" key="1">
    <source>
        <dbReference type="ARBA" id="ARBA00023015"/>
    </source>
</evidence>
<sequence>MDTTGRNSMTKPVPEAKSATTRDRILGAAAQVLSLKGYAATRLSDIADLAGLRPPAVYYYFPSRELLITEVMVVGQLRLREHVETELAALPDSTPPMDRICAAVQAHLQVALDLSDFATAVTRNSGQLPDEVRARLREESGAYLALWRDLLATAKAAGAIRDGLDLRAARMLVMGALNWTPEWWNPRQGSLTAVIRTAQGLVRHGLGTP</sequence>
<accession>A0A918GAJ9</accession>
<evidence type="ECO:0000256" key="2">
    <source>
        <dbReference type="ARBA" id="ARBA00023125"/>
    </source>
</evidence>
<dbReference type="Proteomes" id="UP000606194">
    <property type="component" value="Unassembled WGS sequence"/>
</dbReference>
<dbReference type="InterPro" id="IPR036271">
    <property type="entry name" value="Tet_transcr_reg_TetR-rel_C_sf"/>
</dbReference>
<dbReference type="InterPro" id="IPR001647">
    <property type="entry name" value="HTH_TetR"/>
</dbReference>
<dbReference type="GO" id="GO:0000976">
    <property type="term" value="F:transcription cis-regulatory region binding"/>
    <property type="evidence" value="ECO:0007669"/>
    <property type="project" value="TreeGrafter"/>
</dbReference>
<dbReference type="SUPFAM" id="SSF48498">
    <property type="entry name" value="Tetracyclin repressor-like, C-terminal domain"/>
    <property type="match status" value="1"/>
</dbReference>
<evidence type="ECO:0000256" key="4">
    <source>
        <dbReference type="PROSITE-ProRule" id="PRU00335"/>
    </source>
</evidence>
<reference evidence="7" key="1">
    <citation type="journal article" date="2014" name="Int. J. Syst. Evol. Microbiol.">
        <title>Complete genome sequence of Corynebacterium casei LMG S-19264T (=DSM 44701T), isolated from a smear-ripened cheese.</title>
        <authorList>
            <consortium name="US DOE Joint Genome Institute (JGI-PGF)"/>
            <person name="Walter F."/>
            <person name="Albersmeier A."/>
            <person name="Kalinowski J."/>
            <person name="Ruckert C."/>
        </authorList>
    </citation>
    <scope>NUCLEOTIDE SEQUENCE</scope>
    <source>
        <strain evidence="7">JCM 4386</strain>
    </source>
</reference>
<dbReference type="EMBL" id="BMTL01000051">
    <property type="protein sequence ID" value="GGS27321.1"/>
    <property type="molecule type" value="Genomic_DNA"/>
</dbReference>
<dbReference type="InterPro" id="IPR041490">
    <property type="entry name" value="KstR2_TetR_C"/>
</dbReference>
<feature type="domain" description="HTH tetR-type" evidence="6">
    <location>
        <begin position="19"/>
        <end position="79"/>
    </location>
</feature>
<evidence type="ECO:0000256" key="5">
    <source>
        <dbReference type="SAM" id="MobiDB-lite"/>
    </source>
</evidence>
<dbReference type="Gene3D" id="1.10.10.60">
    <property type="entry name" value="Homeodomain-like"/>
    <property type="match status" value="1"/>
</dbReference>
<feature type="region of interest" description="Disordered" evidence="5">
    <location>
        <begin position="1"/>
        <end position="20"/>
    </location>
</feature>
<dbReference type="GO" id="GO:0003700">
    <property type="term" value="F:DNA-binding transcription factor activity"/>
    <property type="evidence" value="ECO:0007669"/>
    <property type="project" value="TreeGrafter"/>
</dbReference>
<dbReference type="Gene3D" id="1.10.357.10">
    <property type="entry name" value="Tetracycline Repressor, domain 2"/>
    <property type="match status" value="1"/>
</dbReference>
<dbReference type="InterPro" id="IPR009057">
    <property type="entry name" value="Homeodomain-like_sf"/>
</dbReference>
<dbReference type="PROSITE" id="PS50977">
    <property type="entry name" value="HTH_TETR_2"/>
    <property type="match status" value="1"/>
</dbReference>
<evidence type="ECO:0000313" key="8">
    <source>
        <dbReference type="Proteomes" id="UP000606194"/>
    </source>
</evidence>
<dbReference type="SUPFAM" id="SSF46689">
    <property type="entry name" value="Homeodomain-like"/>
    <property type="match status" value="1"/>
</dbReference>
<dbReference type="AlphaFoldDB" id="A0A918GAJ9"/>
<keyword evidence="8" id="KW-1185">Reference proteome</keyword>
<evidence type="ECO:0000259" key="6">
    <source>
        <dbReference type="PROSITE" id="PS50977"/>
    </source>
</evidence>
<evidence type="ECO:0000256" key="3">
    <source>
        <dbReference type="ARBA" id="ARBA00023163"/>
    </source>
</evidence>
<reference evidence="7" key="2">
    <citation type="submission" date="2020-09" db="EMBL/GenBank/DDBJ databases">
        <authorList>
            <person name="Sun Q."/>
            <person name="Ohkuma M."/>
        </authorList>
    </citation>
    <scope>NUCLEOTIDE SEQUENCE</scope>
    <source>
        <strain evidence="7">JCM 4386</strain>
    </source>
</reference>
<keyword evidence="2 4" id="KW-0238">DNA-binding</keyword>
<dbReference type="PANTHER" id="PTHR30055:SF234">
    <property type="entry name" value="HTH-TYPE TRANSCRIPTIONAL REGULATOR BETI"/>
    <property type="match status" value="1"/>
</dbReference>
<protein>
    <submittedName>
        <fullName evidence="7">TetR family transcriptional regulator</fullName>
    </submittedName>
</protein>
<dbReference type="Pfam" id="PF00440">
    <property type="entry name" value="TetR_N"/>
    <property type="match status" value="1"/>
</dbReference>
<feature type="compositionally biased region" description="Polar residues" evidence="5">
    <location>
        <begin position="1"/>
        <end position="10"/>
    </location>
</feature>
<proteinExistence type="predicted"/>
<organism evidence="7 8">
    <name type="scientific">Streptomyces humidus</name>
    <dbReference type="NCBI Taxonomy" id="52259"/>
    <lineage>
        <taxon>Bacteria</taxon>
        <taxon>Bacillati</taxon>
        <taxon>Actinomycetota</taxon>
        <taxon>Actinomycetes</taxon>
        <taxon>Kitasatosporales</taxon>
        <taxon>Streptomycetaceae</taxon>
        <taxon>Streptomyces</taxon>
    </lineage>
</organism>
<evidence type="ECO:0000313" key="7">
    <source>
        <dbReference type="EMBL" id="GGS27321.1"/>
    </source>
</evidence>